<evidence type="ECO:0000313" key="2">
    <source>
        <dbReference type="EMBL" id="TQL43268.1"/>
    </source>
</evidence>
<dbReference type="AlphaFoldDB" id="A0A542Y5A6"/>
<keyword evidence="3" id="KW-1185">Reference proteome</keyword>
<gene>
    <name evidence="2" type="ORF">FB468_1286</name>
</gene>
<comment type="caution">
    <text evidence="2">The sequence shown here is derived from an EMBL/GenBank/DDBJ whole genome shotgun (WGS) entry which is preliminary data.</text>
</comment>
<keyword evidence="1" id="KW-0732">Signal</keyword>
<dbReference type="Proteomes" id="UP000319094">
    <property type="component" value="Unassembled WGS sequence"/>
</dbReference>
<name>A0A542Y5A6_9MICO</name>
<dbReference type="OrthoDB" id="4990438at2"/>
<organism evidence="2 3">
    <name type="scientific">Leucobacter komagatae</name>
    <dbReference type="NCBI Taxonomy" id="55969"/>
    <lineage>
        <taxon>Bacteria</taxon>
        <taxon>Bacillati</taxon>
        <taxon>Actinomycetota</taxon>
        <taxon>Actinomycetes</taxon>
        <taxon>Micrococcales</taxon>
        <taxon>Microbacteriaceae</taxon>
        <taxon>Leucobacter</taxon>
    </lineage>
</organism>
<proteinExistence type="predicted"/>
<protein>
    <recommendedName>
        <fullName evidence="4">Lipoprotein</fullName>
    </recommendedName>
</protein>
<evidence type="ECO:0008006" key="4">
    <source>
        <dbReference type="Google" id="ProtNLM"/>
    </source>
</evidence>
<feature type="chain" id="PRO_5021717043" description="Lipoprotein" evidence="1">
    <location>
        <begin position="30"/>
        <end position="159"/>
    </location>
</feature>
<accession>A0A542Y5A6</accession>
<dbReference type="RefSeq" id="WP_141886613.1">
    <property type="nucleotide sequence ID" value="NZ_BAAAUY010000010.1"/>
</dbReference>
<reference evidence="2 3" key="1">
    <citation type="submission" date="2019-06" db="EMBL/GenBank/DDBJ databases">
        <title>Sequencing the genomes of 1000 actinobacteria strains.</title>
        <authorList>
            <person name="Klenk H.-P."/>
        </authorList>
    </citation>
    <scope>NUCLEOTIDE SEQUENCE [LARGE SCALE GENOMIC DNA]</scope>
    <source>
        <strain evidence="2 3">DSM 8803</strain>
    </source>
</reference>
<sequence>MSNVTPKLLATLGAVALASALTGCVSFSAALPGDLPSPEASNRIGPEGCGVAGDKVEALVNDVLAELDTVQETALAGELPDLTALLAPFQTDVASLTEGVTDPELLAALTEVQTGFAGFADIPAPQNVLEAAGYVQEFGAQVQELRDSGAALQELCTAK</sequence>
<feature type="signal peptide" evidence="1">
    <location>
        <begin position="1"/>
        <end position="29"/>
    </location>
</feature>
<evidence type="ECO:0000256" key="1">
    <source>
        <dbReference type="SAM" id="SignalP"/>
    </source>
</evidence>
<evidence type="ECO:0000313" key="3">
    <source>
        <dbReference type="Proteomes" id="UP000319094"/>
    </source>
</evidence>
<dbReference type="PROSITE" id="PS51257">
    <property type="entry name" value="PROKAR_LIPOPROTEIN"/>
    <property type="match status" value="1"/>
</dbReference>
<dbReference type="EMBL" id="VFON01000001">
    <property type="protein sequence ID" value="TQL43268.1"/>
    <property type="molecule type" value="Genomic_DNA"/>
</dbReference>